<proteinExistence type="predicted"/>
<organism evidence="1 2">
    <name type="scientific">Manduca sexta</name>
    <name type="common">Tobacco hawkmoth</name>
    <name type="synonym">Tobacco hornworm</name>
    <dbReference type="NCBI Taxonomy" id="7130"/>
    <lineage>
        <taxon>Eukaryota</taxon>
        <taxon>Metazoa</taxon>
        <taxon>Ecdysozoa</taxon>
        <taxon>Arthropoda</taxon>
        <taxon>Hexapoda</taxon>
        <taxon>Insecta</taxon>
        <taxon>Pterygota</taxon>
        <taxon>Neoptera</taxon>
        <taxon>Endopterygota</taxon>
        <taxon>Lepidoptera</taxon>
        <taxon>Glossata</taxon>
        <taxon>Ditrysia</taxon>
        <taxon>Bombycoidea</taxon>
        <taxon>Sphingidae</taxon>
        <taxon>Sphinginae</taxon>
        <taxon>Sphingini</taxon>
        <taxon>Manduca</taxon>
    </lineage>
</organism>
<reference evidence="1" key="2">
    <citation type="submission" date="2020-12" db="EMBL/GenBank/DDBJ databases">
        <authorList>
            <person name="Kanost M."/>
        </authorList>
    </citation>
    <scope>NUCLEOTIDE SEQUENCE</scope>
</reference>
<accession>A0A922CD63</accession>
<protein>
    <submittedName>
        <fullName evidence="1">Uncharacterized protein</fullName>
    </submittedName>
</protein>
<dbReference type="AlphaFoldDB" id="A0A922CD63"/>
<sequence length="265" mass="31023">MDDNFQSQLEVYQNPNTYPELTSDCDSSKYKRLLRKSNCPMHFEMFTTKFLLSSFLVVLWCQNAQFEEIPVQEETFDVFFDNTLESKALIANNKRNIKDVWNNIKNSITNSWNALKTFAKSSKEKMKNMTEKVKARAREVVKSFQNHMAVLKQKFNDVIKKVFDETEIVKKCLIEEREAIENFIKEITQHLTVCIAGSLKKLSVVNVDTAKAMNDTDFFKDLENKFKVCEQDLDSAEECLNQVRKDVFDDIERREVDILKFVSMV</sequence>
<comment type="caution">
    <text evidence="1">The sequence shown here is derived from an EMBL/GenBank/DDBJ whole genome shotgun (WGS) entry which is preliminary data.</text>
</comment>
<evidence type="ECO:0000313" key="2">
    <source>
        <dbReference type="Proteomes" id="UP000791440"/>
    </source>
</evidence>
<keyword evidence="2" id="KW-1185">Reference proteome</keyword>
<dbReference type="EMBL" id="JH668286">
    <property type="protein sequence ID" value="KAG6441439.1"/>
    <property type="molecule type" value="Genomic_DNA"/>
</dbReference>
<dbReference type="Proteomes" id="UP000791440">
    <property type="component" value="Unassembled WGS sequence"/>
</dbReference>
<gene>
    <name evidence="1" type="ORF">O3G_MSEX001822</name>
</gene>
<evidence type="ECO:0000313" key="1">
    <source>
        <dbReference type="EMBL" id="KAG6441439.1"/>
    </source>
</evidence>
<reference evidence="1" key="1">
    <citation type="journal article" date="2016" name="Insect Biochem. Mol. Biol.">
        <title>Multifaceted biological insights from a draft genome sequence of the tobacco hornworm moth, Manduca sexta.</title>
        <authorList>
            <person name="Kanost M.R."/>
            <person name="Arrese E.L."/>
            <person name="Cao X."/>
            <person name="Chen Y.R."/>
            <person name="Chellapilla S."/>
            <person name="Goldsmith M.R."/>
            <person name="Grosse-Wilde E."/>
            <person name="Heckel D.G."/>
            <person name="Herndon N."/>
            <person name="Jiang H."/>
            <person name="Papanicolaou A."/>
            <person name="Qu J."/>
            <person name="Soulages J.L."/>
            <person name="Vogel H."/>
            <person name="Walters J."/>
            <person name="Waterhouse R.M."/>
            <person name="Ahn S.J."/>
            <person name="Almeida F.C."/>
            <person name="An C."/>
            <person name="Aqrawi P."/>
            <person name="Bretschneider A."/>
            <person name="Bryant W.B."/>
            <person name="Bucks S."/>
            <person name="Chao H."/>
            <person name="Chevignon G."/>
            <person name="Christen J.M."/>
            <person name="Clarke D.F."/>
            <person name="Dittmer N.T."/>
            <person name="Ferguson L.C.F."/>
            <person name="Garavelou S."/>
            <person name="Gordon K.H.J."/>
            <person name="Gunaratna R.T."/>
            <person name="Han Y."/>
            <person name="Hauser F."/>
            <person name="He Y."/>
            <person name="Heidel-Fischer H."/>
            <person name="Hirsh A."/>
            <person name="Hu Y."/>
            <person name="Jiang H."/>
            <person name="Kalra D."/>
            <person name="Klinner C."/>
            <person name="Konig C."/>
            <person name="Kovar C."/>
            <person name="Kroll A.R."/>
            <person name="Kuwar S.S."/>
            <person name="Lee S.L."/>
            <person name="Lehman R."/>
            <person name="Li K."/>
            <person name="Li Z."/>
            <person name="Liang H."/>
            <person name="Lovelace S."/>
            <person name="Lu Z."/>
            <person name="Mansfield J.H."/>
            <person name="McCulloch K.J."/>
            <person name="Mathew T."/>
            <person name="Morton B."/>
            <person name="Muzny D.M."/>
            <person name="Neunemann D."/>
            <person name="Ongeri F."/>
            <person name="Pauchet Y."/>
            <person name="Pu L.L."/>
            <person name="Pyrousis I."/>
            <person name="Rao X.J."/>
            <person name="Redding A."/>
            <person name="Roesel C."/>
            <person name="Sanchez-Gracia A."/>
            <person name="Schaack S."/>
            <person name="Shukla A."/>
            <person name="Tetreau G."/>
            <person name="Wang Y."/>
            <person name="Xiong G.H."/>
            <person name="Traut W."/>
            <person name="Walsh T.K."/>
            <person name="Worley K.C."/>
            <person name="Wu D."/>
            <person name="Wu W."/>
            <person name="Wu Y.Q."/>
            <person name="Zhang X."/>
            <person name="Zou Z."/>
            <person name="Zucker H."/>
            <person name="Briscoe A.D."/>
            <person name="Burmester T."/>
            <person name="Clem R.J."/>
            <person name="Feyereisen R."/>
            <person name="Grimmelikhuijzen C.J.P."/>
            <person name="Hamodrakas S.J."/>
            <person name="Hansson B.S."/>
            <person name="Huguet E."/>
            <person name="Jermiin L.S."/>
            <person name="Lan Q."/>
            <person name="Lehman H.K."/>
            <person name="Lorenzen M."/>
            <person name="Merzendorfer H."/>
            <person name="Michalopoulos I."/>
            <person name="Morton D.B."/>
            <person name="Muthukrishnan S."/>
            <person name="Oakeshott J.G."/>
            <person name="Palmer W."/>
            <person name="Park Y."/>
            <person name="Passarelli A.L."/>
            <person name="Rozas J."/>
            <person name="Schwartz L.M."/>
            <person name="Smith W."/>
            <person name="Southgate A."/>
            <person name="Vilcinskas A."/>
            <person name="Vogt R."/>
            <person name="Wang P."/>
            <person name="Werren J."/>
            <person name="Yu X.Q."/>
            <person name="Zhou J.J."/>
            <person name="Brown S.J."/>
            <person name="Scherer S.E."/>
            <person name="Richards S."/>
            <person name="Blissard G.W."/>
        </authorList>
    </citation>
    <scope>NUCLEOTIDE SEQUENCE</scope>
</reference>
<name>A0A922CD63_MANSE</name>